<feature type="domain" description="ParB-like N-terminal" evidence="6">
    <location>
        <begin position="29"/>
        <end position="115"/>
    </location>
</feature>
<accession>A0ABQ4S425</accession>
<protein>
    <recommendedName>
        <fullName evidence="4">Methyltransferase</fullName>
        <ecNumber evidence="4">2.1.1.-</ecNumber>
    </recommendedName>
</protein>
<dbReference type="EC" id="2.1.1.-" evidence="4"/>
<keyword evidence="1" id="KW-0489">Methyltransferase</keyword>
<evidence type="ECO:0000256" key="1">
    <source>
        <dbReference type="ARBA" id="ARBA00022603"/>
    </source>
</evidence>
<evidence type="ECO:0000259" key="6">
    <source>
        <dbReference type="SMART" id="SM00470"/>
    </source>
</evidence>
<comment type="catalytic activity">
    <reaction evidence="3">
        <text>a 2'-deoxyadenosine in DNA + S-adenosyl-L-methionine = an N(6)-methyl-2'-deoxyadenosine in DNA + S-adenosyl-L-homocysteine + H(+)</text>
        <dbReference type="Rhea" id="RHEA:15197"/>
        <dbReference type="Rhea" id="RHEA-COMP:12418"/>
        <dbReference type="Rhea" id="RHEA-COMP:12419"/>
        <dbReference type="ChEBI" id="CHEBI:15378"/>
        <dbReference type="ChEBI" id="CHEBI:57856"/>
        <dbReference type="ChEBI" id="CHEBI:59789"/>
        <dbReference type="ChEBI" id="CHEBI:90615"/>
        <dbReference type="ChEBI" id="CHEBI:90616"/>
        <dbReference type="EC" id="2.1.1.72"/>
    </reaction>
</comment>
<dbReference type="PIRSF" id="PIRSF036758">
    <property type="entry name" value="Aden_M_ParB"/>
    <property type="match status" value="1"/>
</dbReference>
<evidence type="ECO:0000256" key="2">
    <source>
        <dbReference type="ARBA" id="ARBA00022679"/>
    </source>
</evidence>
<evidence type="ECO:0000256" key="5">
    <source>
        <dbReference type="SAM" id="MobiDB-lite"/>
    </source>
</evidence>
<comment type="caution">
    <text evidence="7">The sequence shown here is derived from an EMBL/GenBank/DDBJ whole genome shotgun (WGS) entry which is preliminary data.</text>
</comment>
<evidence type="ECO:0000256" key="4">
    <source>
        <dbReference type="RuleBase" id="RU362026"/>
    </source>
</evidence>
<sequence length="484" mass="52305">MSRSPRSRPRSAAAPVPLLSNTFLADSVELVPIDTPKAYARDLRQHSDKQVAQIAASLREFGFLVPIVLAPDNTIAAGHGRWLAAKQLGLPRLPAIRVDHLSPERLRAFRLADNRLAENAGWNHEALALELSELTGLVLDFELELTGFETAEIDLILDGAAVEAKTDPADACPPPAETAVSRPGDLWRLGAHRLLCGSALDVKAYAALLQGELVRMVFADPPYNVPVSGHVCGLGRVQHREFAMASGEMSEQAFIGFLASAMGYLRDSLVPGGLMYLAMDHRHVFELTSAARSAALEQLNICVWNKTNGGMGSMYRSKHELVFVLKRPGAAHLNTVELGKHGRYRTNVWDYAGVNTFGRHRMAELASHPTVKPVALVADAIKDCTRRGDGVLDAFCGSGTTLIAAERTGRVGYGIEFEPDYVDVAIRRWQALTGEVAVLDTTGEPFADVAQRRRVEVGTSEPEGQAGMGVPGESRGEIGEAAHV</sequence>
<dbReference type="PRINTS" id="PR00508">
    <property type="entry name" value="S21N4MTFRASE"/>
</dbReference>
<comment type="similarity">
    <text evidence="4">Belongs to the N(4)/N(6)-methyltransferase family.</text>
</comment>
<reference evidence="7" key="1">
    <citation type="journal article" date="2021" name="Front. Microbiol.">
        <title>Comprehensive Comparative Genomics and Phenotyping of Methylobacterium Species.</title>
        <authorList>
            <person name="Alessa O."/>
            <person name="Ogura Y."/>
            <person name="Fujitani Y."/>
            <person name="Takami H."/>
            <person name="Hayashi T."/>
            <person name="Sahin N."/>
            <person name="Tani A."/>
        </authorList>
    </citation>
    <scope>NUCLEOTIDE SEQUENCE</scope>
    <source>
        <strain evidence="7">DSM 19015</strain>
    </source>
</reference>
<dbReference type="Gene3D" id="3.40.50.150">
    <property type="entry name" value="Vaccinia Virus protein VP39"/>
    <property type="match status" value="1"/>
</dbReference>
<keyword evidence="2" id="KW-0808">Transferase</keyword>
<feature type="compositionally biased region" description="Basic and acidic residues" evidence="5">
    <location>
        <begin position="474"/>
        <end position="484"/>
    </location>
</feature>
<organism evidence="7 8">
    <name type="scientific">Methylobacterium iners</name>
    <dbReference type="NCBI Taxonomy" id="418707"/>
    <lineage>
        <taxon>Bacteria</taxon>
        <taxon>Pseudomonadati</taxon>
        <taxon>Pseudomonadota</taxon>
        <taxon>Alphaproteobacteria</taxon>
        <taxon>Hyphomicrobiales</taxon>
        <taxon>Methylobacteriaceae</taxon>
        <taxon>Methylobacterium</taxon>
    </lineage>
</organism>
<feature type="region of interest" description="Disordered" evidence="5">
    <location>
        <begin position="455"/>
        <end position="484"/>
    </location>
</feature>
<keyword evidence="8" id="KW-1185">Reference proteome</keyword>
<dbReference type="RefSeq" id="WP_238246852.1">
    <property type="nucleotide sequence ID" value="NZ_BPQP01000114.1"/>
</dbReference>
<dbReference type="SUPFAM" id="SSF53335">
    <property type="entry name" value="S-adenosyl-L-methionine-dependent methyltransferases"/>
    <property type="match status" value="1"/>
</dbReference>
<dbReference type="Proteomes" id="UP001055125">
    <property type="component" value="Unassembled WGS sequence"/>
</dbReference>
<dbReference type="InterPro" id="IPR036086">
    <property type="entry name" value="ParB/Sulfiredoxin_sf"/>
</dbReference>
<evidence type="ECO:0000313" key="7">
    <source>
        <dbReference type="EMBL" id="GJD97811.1"/>
    </source>
</evidence>
<dbReference type="Gene3D" id="3.90.1530.10">
    <property type="entry name" value="Conserved hypothetical protein from pyrococcus furiosus pfu- 392566-001, ParB domain"/>
    <property type="match status" value="1"/>
</dbReference>
<name>A0ABQ4S425_9HYPH</name>
<dbReference type="InterPro" id="IPR015840">
    <property type="entry name" value="DNA_MeTrfase_ParB"/>
</dbReference>
<dbReference type="SMART" id="SM00470">
    <property type="entry name" value="ParB"/>
    <property type="match status" value="1"/>
</dbReference>
<evidence type="ECO:0000313" key="8">
    <source>
        <dbReference type="Proteomes" id="UP001055125"/>
    </source>
</evidence>
<dbReference type="InterPro" id="IPR002941">
    <property type="entry name" value="DNA_methylase_N4/N6"/>
</dbReference>
<evidence type="ECO:0000256" key="3">
    <source>
        <dbReference type="ARBA" id="ARBA00047942"/>
    </source>
</evidence>
<proteinExistence type="inferred from homology"/>
<dbReference type="Pfam" id="PF02195">
    <property type="entry name" value="ParB_N"/>
    <property type="match status" value="1"/>
</dbReference>
<dbReference type="Pfam" id="PF01555">
    <property type="entry name" value="N6_N4_Mtase"/>
    <property type="match status" value="1"/>
</dbReference>
<dbReference type="InterPro" id="IPR029063">
    <property type="entry name" value="SAM-dependent_MTases_sf"/>
</dbReference>
<dbReference type="CDD" id="cd16403">
    <property type="entry name" value="ParB_N_like_MT"/>
    <property type="match status" value="1"/>
</dbReference>
<dbReference type="SUPFAM" id="SSF110849">
    <property type="entry name" value="ParB/Sulfiredoxin"/>
    <property type="match status" value="1"/>
</dbReference>
<gene>
    <name evidence="7" type="ORF">OCOJLMKI_5050</name>
</gene>
<dbReference type="InterPro" id="IPR003115">
    <property type="entry name" value="ParB_N"/>
</dbReference>
<dbReference type="EMBL" id="BPQP01000114">
    <property type="protein sequence ID" value="GJD97811.1"/>
    <property type="molecule type" value="Genomic_DNA"/>
</dbReference>
<dbReference type="InterPro" id="IPR001091">
    <property type="entry name" value="RM_Methyltransferase"/>
</dbReference>
<reference evidence="7" key="2">
    <citation type="submission" date="2021-08" db="EMBL/GenBank/DDBJ databases">
        <authorList>
            <person name="Tani A."/>
            <person name="Ola A."/>
            <person name="Ogura Y."/>
            <person name="Katsura K."/>
            <person name="Hayashi T."/>
        </authorList>
    </citation>
    <scope>NUCLEOTIDE SEQUENCE</scope>
    <source>
        <strain evidence="7">DSM 19015</strain>
    </source>
</reference>